<dbReference type="AlphaFoldDB" id="A0A6S6PTD6"/>
<organism evidence="7 8">
    <name type="scientific">Acetobacter aceti</name>
    <dbReference type="NCBI Taxonomy" id="435"/>
    <lineage>
        <taxon>Bacteria</taxon>
        <taxon>Pseudomonadati</taxon>
        <taxon>Pseudomonadota</taxon>
        <taxon>Alphaproteobacteria</taxon>
        <taxon>Acetobacterales</taxon>
        <taxon>Acetobacteraceae</taxon>
        <taxon>Acetobacter</taxon>
        <taxon>Acetobacter subgen. Acetobacter</taxon>
    </lineage>
</organism>
<sequence length="338" mass="37039">MEPPTSGPDFSVRTTPKKRLSEQLPPTSPALPSLPLELPQPDLSPWCEGNVGIPGVHRLTAALPGPHVALTALMHGNEYAGAIVLADLLRRGFVPRRGTLSLIFLNLAAFARFSPQNPIMSRFVDEDMNRLWDTTPARSVSHSSEQARVRQLLPYIETIDRLLDLHSMLWPADPLMLAGPSEKGVSLAASIGTPPLIVADSGHRAGPRLIDMTHFTSPHSAAQACLLEAGQHWTWAALRTTQDTVRQFLTVSEIDKPSEHSEGSLTIADVTHRITAHTGHFRFIHPFASGTVIPARGTLIAQDGPDEIRTPYDHCLLVMPNFRTARNHTAVRLARIRS</sequence>
<accession>A0A6S6PTD6</accession>
<keyword evidence="2" id="KW-0479">Metal-binding</keyword>
<name>A0A6S6PTD6_ACEAC</name>
<dbReference type="SUPFAM" id="SSF53187">
    <property type="entry name" value="Zn-dependent exopeptidases"/>
    <property type="match status" value="1"/>
</dbReference>
<proteinExistence type="predicted"/>
<dbReference type="GO" id="GO:0016788">
    <property type="term" value="F:hydrolase activity, acting on ester bonds"/>
    <property type="evidence" value="ECO:0007669"/>
    <property type="project" value="InterPro"/>
</dbReference>
<evidence type="ECO:0000259" key="6">
    <source>
        <dbReference type="Pfam" id="PF24827"/>
    </source>
</evidence>
<evidence type="ECO:0000256" key="5">
    <source>
        <dbReference type="SAM" id="MobiDB-lite"/>
    </source>
</evidence>
<keyword evidence="4" id="KW-0862">Zinc</keyword>
<dbReference type="InterPro" id="IPR055438">
    <property type="entry name" value="AstE_AspA_cat"/>
</dbReference>
<gene>
    <name evidence="7" type="ORF">AAJCM20276_29780</name>
</gene>
<dbReference type="RefSeq" id="WP_232091720.1">
    <property type="nucleotide sequence ID" value="NZ_AP023326.1"/>
</dbReference>
<evidence type="ECO:0000313" key="8">
    <source>
        <dbReference type="Proteomes" id="UP000515220"/>
    </source>
</evidence>
<dbReference type="Pfam" id="PF24827">
    <property type="entry name" value="AstE_AspA_cat"/>
    <property type="match status" value="1"/>
</dbReference>
<evidence type="ECO:0000256" key="2">
    <source>
        <dbReference type="ARBA" id="ARBA00022723"/>
    </source>
</evidence>
<feature type="region of interest" description="Disordered" evidence="5">
    <location>
        <begin position="1"/>
        <end position="34"/>
    </location>
</feature>
<feature type="domain" description="Succinylglutamate desuccinylase/Aspartoacylase catalytic" evidence="6">
    <location>
        <begin position="64"/>
        <end position="247"/>
    </location>
</feature>
<dbReference type="EMBL" id="AP023326">
    <property type="protein sequence ID" value="BCI68354.1"/>
    <property type="molecule type" value="Genomic_DNA"/>
</dbReference>
<evidence type="ECO:0000256" key="4">
    <source>
        <dbReference type="ARBA" id="ARBA00022833"/>
    </source>
</evidence>
<comment type="cofactor">
    <cofactor evidence="1">
        <name>Zn(2+)</name>
        <dbReference type="ChEBI" id="CHEBI:29105"/>
    </cofactor>
</comment>
<evidence type="ECO:0000256" key="1">
    <source>
        <dbReference type="ARBA" id="ARBA00001947"/>
    </source>
</evidence>
<dbReference type="Gene3D" id="3.40.630.10">
    <property type="entry name" value="Zn peptidases"/>
    <property type="match status" value="1"/>
</dbReference>
<protein>
    <recommendedName>
        <fullName evidence="6">Succinylglutamate desuccinylase/Aspartoacylase catalytic domain-containing protein</fullName>
    </recommendedName>
</protein>
<dbReference type="GO" id="GO:0046872">
    <property type="term" value="F:metal ion binding"/>
    <property type="evidence" value="ECO:0007669"/>
    <property type="project" value="UniProtKB-KW"/>
</dbReference>
<reference evidence="7 8" key="1">
    <citation type="submission" date="2020-07" db="EMBL/GenBank/DDBJ databases">
        <title>Complete Genome Sequence of an acetic acid bacterium, Acetobacter aceti JCM20276.</title>
        <authorList>
            <person name="Hirose Y."/>
            <person name="Mihara H."/>
        </authorList>
    </citation>
    <scope>NUCLEOTIDE SEQUENCE [LARGE SCALE GENOMIC DNA]</scope>
    <source>
        <strain evidence="7 8">JCM20276</strain>
    </source>
</reference>
<evidence type="ECO:0000313" key="7">
    <source>
        <dbReference type="EMBL" id="BCI68354.1"/>
    </source>
</evidence>
<dbReference type="Proteomes" id="UP000515220">
    <property type="component" value="Chromosome"/>
</dbReference>
<keyword evidence="3" id="KW-0378">Hydrolase</keyword>
<evidence type="ECO:0000256" key="3">
    <source>
        <dbReference type="ARBA" id="ARBA00022801"/>
    </source>
</evidence>